<name>A0ABS8AUJ3_9BACT</name>
<feature type="domain" description="Suppressor of fused-like" evidence="1">
    <location>
        <begin position="37"/>
        <end position="169"/>
    </location>
</feature>
<reference evidence="2" key="1">
    <citation type="submission" date="2021-10" db="EMBL/GenBank/DDBJ databases">
        <authorList>
            <person name="Dean J.D."/>
            <person name="Kim M.K."/>
            <person name="Newey C.N."/>
            <person name="Stoker T.S."/>
            <person name="Thompson D.W."/>
            <person name="Grose J.H."/>
        </authorList>
    </citation>
    <scope>NUCLEOTIDE SEQUENCE</scope>
    <source>
        <strain evidence="2">BT178</strain>
    </source>
</reference>
<dbReference type="InterPro" id="IPR020941">
    <property type="entry name" value="SUFU-like_domain"/>
</dbReference>
<keyword evidence="3" id="KW-1185">Reference proteome</keyword>
<evidence type="ECO:0000259" key="1">
    <source>
        <dbReference type="Pfam" id="PF05076"/>
    </source>
</evidence>
<dbReference type="Proteomes" id="UP001165296">
    <property type="component" value="Unassembled WGS sequence"/>
</dbReference>
<dbReference type="EMBL" id="JAJADR010000003">
    <property type="protein sequence ID" value="MCB2409051.1"/>
    <property type="molecule type" value="Genomic_DNA"/>
</dbReference>
<dbReference type="Pfam" id="PF05076">
    <property type="entry name" value="SUFU"/>
    <property type="match status" value="1"/>
</dbReference>
<sequence>MNSLEKYLEHLDKIFQVEPEFFPETSLIEGLKGVTTIAYRDIPEQGMVTGITYGLSLYNHPDWVLGRPELCVSVESTDILWACVAGFLANKGRGNFAFCYGNTINFHERVSNDSEMDAFLVFAPAILDPEDYLDIDVGQDYKINIAGLFPIYSSEIEIYNRIGLEKFWHHPGFNQYDVNRKRILA</sequence>
<evidence type="ECO:0000313" key="2">
    <source>
        <dbReference type="EMBL" id="MCB2409051.1"/>
    </source>
</evidence>
<accession>A0ABS8AUJ3</accession>
<dbReference type="RefSeq" id="WP_226176551.1">
    <property type="nucleotide sequence ID" value="NZ_JAJADR010000003.1"/>
</dbReference>
<proteinExistence type="predicted"/>
<gene>
    <name evidence="2" type="ORF">LGH74_13760</name>
</gene>
<organism evidence="2 3">
    <name type="scientific">Hymenobacter lucidus</name>
    <dbReference type="NCBI Taxonomy" id="2880930"/>
    <lineage>
        <taxon>Bacteria</taxon>
        <taxon>Pseudomonadati</taxon>
        <taxon>Bacteroidota</taxon>
        <taxon>Cytophagia</taxon>
        <taxon>Cytophagales</taxon>
        <taxon>Hymenobacteraceae</taxon>
        <taxon>Hymenobacter</taxon>
    </lineage>
</organism>
<protein>
    <submittedName>
        <fullName evidence="2">Suppressor of fused domain protein</fullName>
    </submittedName>
</protein>
<evidence type="ECO:0000313" key="3">
    <source>
        <dbReference type="Proteomes" id="UP001165296"/>
    </source>
</evidence>
<comment type="caution">
    <text evidence="2">The sequence shown here is derived from an EMBL/GenBank/DDBJ whole genome shotgun (WGS) entry which is preliminary data.</text>
</comment>